<protein>
    <submittedName>
        <fullName evidence="2">Uncharacterized protein</fullName>
    </submittedName>
</protein>
<feature type="signal peptide" evidence="1">
    <location>
        <begin position="1"/>
        <end position="22"/>
    </location>
</feature>
<dbReference type="Gramene" id="OB08G25080.1">
    <property type="protein sequence ID" value="OB08G25080.1"/>
    <property type="gene ID" value="OB08G25080"/>
</dbReference>
<dbReference type="eggNOG" id="KOG1515">
    <property type="taxonomic scope" value="Eukaryota"/>
</dbReference>
<feature type="chain" id="PRO_5003775197" evidence="1">
    <location>
        <begin position="23"/>
        <end position="102"/>
    </location>
</feature>
<proteinExistence type="predicted"/>
<reference evidence="2" key="1">
    <citation type="journal article" date="2013" name="Nat. Commun.">
        <title>Whole-genome sequencing of Oryza brachyantha reveals mechanisms underlying Oryza genome evolution.</title>
        <authorList>
            <person name="Chen J."/>
            <person name="Huang Q."/>
            <person name="Gao D."/>
            <person name="Wang J."/>
            <person name="Lang Y."/>
            <person name="Liu T."/>
            <person name="Li B."/>
            <person name="Bai Z."/>
            <person name="Luis Goicoechea J."/>
            <person name="Liang C."/>
            <person name="Chen C."/>
            <person name="Zhang W."/>
            <person name="Sun S."/>
            <person name="Liao Y."/>
            <person name="Zhang X."/>
            <person name="Yang L."/>
            <person name="Song C."/>
            <person name="Wang M."/>
            <person name="Shi J."/>
            <person name="Liu G."/>
            <person name="Liu J."/>
            <person name="Zhou H."/>
            <person name="Zhou W."/>
            <person name="Yu Q."/>
            <person name="An N."/>
            <person name="Chen Y."/>
            <person name="Cai Q."/>
            <person name="Wang B."/>
            <person name="Liu B."/>
            <person name="Min J."/>
            <person name="Huang Y."/>
            <person name="Wu H."/>
            <person name="Li Z."/>
            <person name="Zhang Y."/>
            <person name="Yin Y."/>
            <person name="Song W."/>
            <person name="Jiang J."/>
            <person name="Jackson S.A."/>
            <person name="Wing R.A."/>
            <person name="Wang J."/>
            <person name="Chen M."/>
        </authorList>
    </citation>
    <scope>NUCLEOTIDE SEQUENCE [LARGE SCALE GENOMIC DNA]</scope>
    <source>
        <strain evidence="2">cv. IRGC 101232</strain>
    </source>
</reference>
<keyword evidence="3" id="KW-1185">Reference proteome</keyword>
<sequence>MASRALLAVLVVATCCSSLASALRSRATADPNMEVKFDFTPFLIQYKSGRVQRLMGTTVVAPSVDARTGVASKDVVVDSSDGLALSYIPSKAILVIVTTYSV</sequence>
<dbReference type="HOGENOM" id="CLU_2281798_0_0_1"/>
<dbReference type="EnsemblPlants" id="OB08G25080.1">
    <property type="protein sequence ID" value="OB08G25080.1"/>
    <property type="gene ID" value="OB08G25080"/>
</dbReference>
<keyword evidence="1" id="KW-0732">Signal</keyword>
<organism evidence="2">
    <name type="scientific">Oryza brachyantha</name>
    <name type="common">malo sina</name>
    <dbReference type="NCBI Taxonomy" id="4533"/>
    <lineage>
        <taxon>Eukaryota</taxon>
        <taxon>Viridiplantae</taxon>
        <taxon>Streptophyta</taxon>
        <taxon>Embryophyta</taxon>
        <taxon>Tracheophyta</taxon>
        <taxon>Spermatophyta</taxon>
        <taxon>Magnoliopsida</taxon>
        <taxon>Liliopsida</taxon>
        <taxon>Poales</taxon>
        <taxon>Poaceae</taxon>
        <taxon>BOP clade</taxon>
        <taxon>Oryzoideae</taxon>
        <taxon>Oryzeae</taxon>
        <taxon>Oryzinae</taxon>
        <taxon>Oryza</taxon>
    </lineage>
</organism>
<dbReference type="STRING" id="4533.J3MTS7"/>
<evidence type="ECO:0000313" key="3">
    <source>
        <dbReference type="Proteomes" id="UP000006038"/>
    </source>
</evidence>
<evidence type="ECO:0000313" key="2">
    <source>
        <dbReference type="EnsemblPlants" id="OB08G25080.1"/>
    </source>
</evidence>
<accession>J3MTS7</accession>
<reference evidence="2" key="2">
    <citation type="submission" date="2013-04" db="UniProtKB">
        <authorList>
            <consortium name="EnsemblPlants"/>
        </authorList>
    </citation>
    <scope>IDENTIFICATION</scope>
</reference>
<name>J3MTS7_ORYBR</name>
<dbReference type="Proteomes" id="UP000006038">
    <property type="component" value="Chromosome 8"/>
</dbReference>
<evidence type="ECO:0000256" key="1">
    <source>
        <dbReference type="SAM" id="SignalP"/>
    </source>
</evidence>
<dbReference type="AlphaFoldDB" id="J3MTS7"/>